<dbReference type="InterPro" id="IPR023171">
    <property type="entry name" value="Na/H_antiporter_dom_sf"/>
</dbReference>
<keyword evidence="5" id="KW-0472">Membrane</keyword>
<dbReference type="AlphaFoldDB" id="A0A1U9Y7U8"/>
<dbReference type="Pfam" id="PF06965">
    <property type="entry name" value="Na_H_antiport_1"/>
    <property type="match status" value="1"/>
</dbReference>
<sequence>MRARPRPGEAQDPARRAEEALRPFMAGIALPVFALTSAGVSLSGVEGVTVSLLIADLSYPGGAAGAEAAVLLASTSAALLAGALPARRGWWHARQAGR</sequence>
<keyword evidence="5" id="KW-1133">Transmembrane helix</keyword>
<name>A0A1U9Y7U8_9PSEU</name>
<protein>
    <submittedName>
        <fullName evidence="6">Na+/H+ antiporter</fullName>
    </submittedName>
</protein>
<proteinExistence type="predicted"/>
<evidence type="ECO:0000256" key="4">
    <source>
        <dbReference type="ARBA" id="ARBA00023065"/>
    </source>
</evidence>
<dbReference type="GO" id="GO:0016020">
    <property type="term" value="C:membrane"/>
    <property type="evidence" value="ECO:0007669"/>
    <property type="project" value="InterPro"/>
</dbReference>
<evidence type="ECO:0000256" key="5">
    <source>
        <dbReference type="SAM" id="Phobius"/>
    </source>
</evidence>
<evidence type="ECO:0000313" key="6">
    <source>
        <dbReference type="EMBL" id="AQZ37124.1"/>
    </source>
</evidence>
<feature type="transmembrane region" description="Helical" evidence="5">
    <location>
        <begin position="21"/>
        <end position="42"/>
    </location>
</feature>
<dbReference type="EMBL" id="KY489977">
    <property type="protein sequence ID" value="AQZ37124.1"/>
    <property type="molecule type" value="Genomic_DNA"/>
</dbReference>
<keyword evidence="5" id="KW-0812">Transmembrane</keyword>
<dbReference type="GO" id="GO:0006814">
    <property type="term" value="P:sodium ion transport"/>
    <property type="evidence" value="ECO:0007669"/>
    <property type="project" value="InterPro"/>
</dbReference>
<organism evidence="6">
    <name type="scientific">Actinosynnema pretiosum subsp. pretiosum</name>
    <dbReference type="NCBI Taxonomy" id="103721"/>
    <lineage>
        <taxon>Bacteria</taxon>
        <taxon>Bacillati</taxon>
        <taxon>Actinomycetota</taxon>
        <taxon>Actinomycetes</taxon>
        <taxon>Pseudonocardiales</taxon>
        <taxon>Pseudonocardiaceae</taxon>
        <taxon>Actinosynnema</taxon>
    </lineage>
</organism>
<keyword evidence="4" id="KW-0406">Ion transport</keyword>
<dbReference type="Gene3D" id="1.20.1530.10">
    <property type="entry name" value="Na+/H+ antiporter like domain"/>
    <property type="match status" value="1"/>
</dbReference>
<keyword evidence="1" id="KW-0813">Transport</keyword>
<evidence type="ECO:0000256" key="1">
    <source>
        <dbReference type="ARBA" id="ARBA00022448"/>
    </source>
</evidence>
<feature type="transmembrane region" description="Helical" evidence="5">
    <location>
        <begin position="62"/>
        <end position="84"/>
    </location>
</feature>
<dbReference type="GO" id="GO:0015297">
    <property type="term" value="F:antiporter activity"/>
    <property type="evidence" value="ECO:0007669"/>
    <property type="project" value="UniProtKB-KW"/>
</dbReference>
<accession>A0A1U9Y7U8</accession>
<reference evidence="6" key="1">
    <citation type="submission" date="2017-01" db="EMBL/GenBank/DDBJ databases">
        <title>Optimization of ansamitocin biosynthetic pathway.</title>
        <authorList>
            <person name="Ning X."/>
            <person name="Bai L."/>
        </authorList>
    </citation>
    <scope>NUCLEOTIDE SEQUENCE</scope>
    <source>
        <strain evidence="6">ATCC 31280</strain>
    </source>
</reference>
<evidence type="ECO:0000256" key="3">
    <source>
        <dbReference type="ARBA" id="ARBA00023053"/>
    </source>
</evidence>
<evidence type="ECO:0000256" key="2">
    <source>
        <dbReference type="ARBA" id="ARBA00022449"/>
    </source>
</evidence>
<keyword evidence="3" id="KW-0915">Sodium</keyword>
<dbReference type="GO" id="GO:0006885">
    <property type="term" value="P:regulation of pH"/>
    <property type="evidence" value="ECO:0007669"/>
    <property type="project" value="InterPro"/>
</dbReference>
<dbReference type="InterPro" id="IPR004670">
    <property type="entry name" value="NhaA"/>
</dbReference>
<keyword evidence="2" id="KW-0050">Antiport</keyword>